<proteinExistence type="predicted"/>
<protein>
    <submittedName>
        <fullName evidence="2">Uncharacterized protein</fullName>
    </submittedName>
</protein>
<keyword evidence="1" id="KW-0472">Membrane</keyword>
<evidence type="ECO:0000256" key="1">
    <source>
        <dbReference type="SAM" id="Phobius"/>
    </source>
</evidence>
<organism evidence="2">
    <name type="scientific">Cacopsylla melanoneura</name>
    <dbReference type="NCBI Taxonomy" id="428564"/>
    <lineage>
        <taxon>Eukaryota</taxon>
        <taxon>Metazoa</taxon>
        <taxon>Ecdysozoa</taxon>
        <taxon>Arthropoda</taxon>
        <taxon>Hexapoda</taxon>
        <taxon>Insecta</taxon>
        <taxon>Pterygota</taxon>
        <taxon>Neoptera</taxon>
        <taxon>Paraneoptera</taxon>
        <taxon>Hemiptera</taxon>
        <taxon>Sternorrhyncha</taxon>
        <taxon>Psylloidea</taxon>
        <taxon>Psyllidae</taxon>
        <taxon>Psyllinae</taxon>
        <taxon>Cacopsylla</taxon>
    </lineage>
</organism>
<reference evidence="2" key="1">
    <citation type="submission" date="2021-05" db="EMBL/GenBank/DDBJ databases">
        <authorList>
            <person name="Alioto T."/>
            <person name="Alioto T."/>
            <person name="Gomez Garrido J."/>
        </authorList>
    </citation>
    <scope>NUCLEOTIDE SEQUENCE</scope>
</reference>
<dbReference type="AlphaFoldDB" id="A0A8D8PMD2"/>
<keyword evidence="1" id="KW-1133">Transmembrane helix</keyword>
<keyword evidence="1" id="KW-0812">Transmembrane</keyword>
<evidence type="ECO:0000313" key="2">
    <source>
        <dbReference type="EMBL" id="CAG6607206.1"/>
    </source>
</evidence>
<name>A0A8D8PMD2_9HEMI</name>
<accession>A0A8D8PMD2</accession>
<dbReference type="EMBL" id="HBUF01007015">
    <property type="protein sequence ID" value="CAG6607206.1"/>
    <property type="molecule type" value="Transcribed_RNA"/>
</dbReference>
<sequence>MSDKTFLGKTKMIEFRFRDFFFSRCRVENLLDLIFVNGRLIPMIFFCGACSFFSFSALLCFRIRSSVLRNVTYFVLESISSYIKWDLEFIIFITKIWSVRNLSNNQKSIRKNMFFLSLWLPNRNEKSVFLSVLNFGRYQI</sequence>
<feature type="transmembrane region" description="Helical" evidence="1">
    <location>
        <begin position="40"/>
        <end position="61"/>
    </location>
</feature>